<dbReference type="RefSeq" id="XP_047739953.1">
    <property type="nucleotide sequence ID" value="XM_047883997.1"/>
</dbReference>
<dbReference type="GeneID" id="108679992"/>
<proteinExistence type="predicted"/>
<feature type="compositionally biased region" description="Polar residues" evidence="1">
    <location>
        <begin position="405"/>
        <end position="417"/>
    </location>
</feature>
<feature type="compositionally biased region" description="Basic and acidic residues" evidence="1">
    <location>
        <begin position="369"/>
        <end position="396"/>
    </location>
</feature>
<sequence length="659" mass="76160">MQKISGDNFSKTHEESNDSEYESLLSRREKIYVERFIGERQRKIKDKSCRRIFMTPMFENWLNKLDSKFPNRVSTIAQKIIQKTRRTIKNHLEKMKRNENRKIQKSSLPKLFLTSANKYSKLSSHNNSTSNVSISHLESANVPAKSSSALKGEYIVRKHETRRVRSSASPYELNDNQDMDILEDMNISEDIDISEDMGIEHDLLMPDVYHEMARRVPSALLPNMTVLNVSRLSQVDGKLPWLPCGLHEYNYSMARLCAAKSQVLKDRPLRFTFFGDSRARQLMGDLFLAMEHPSWMLYIKPKYNPDKPIAMTANMFRIMVDYYESNRNLTWTDRLARAEFNFTTAELRHLDDAKYYLDKRYPTPGATEEVSRENKKISNRSRKDQLLSPSKPKESPNKSTGERIVQQSETVPKNLSDSIEDAKFNPKSEISDVVHAGLIRLKFHVAVYPHTQEMEPSLPTLLETFRKYESMHPLDLPSMIIISCGMWEIQLSKREMLVGIDNGLRQFEQARPELFRHLRRWASHGVTIVWMLLDPVRDKLVKSNGQPLVDSPHPFSDSLYSWLNSILALALLPVIREGTLMMWDTGFPVSVRANDDCAKLMRYSTATDAFSSTPAWRCYDFLHAGHQSYQVYAQMVLNYACNDVMAEQLAAQTDHLCCS</sequence>
<evidence type="ECO:0000313" key="2">
    <source>
        <dbReference type="Proteomes" id="UP000694843"/>
    </source>
</evidence>
<dbReference type="AlphaFoldDB" id="A0A979FS25"/>
<name>A0A979FS25_HYAAZ</name>
<feature type="region of interest" description="Disordered" evidence="1">
    <location>
        <begin position="1"/>
        <end position="21"/>
    </location>
</feature>
<keyword evidence="2" id="KW-1185">Reference proteome</keyword>
<reference evidence="3" key="1">
    <citation type="submission" date="2025-08" db="UniProtKB">
        <authorList>
            <consortium name="RefSeq"/>
        </authorList>
    </citation>
    <scope>IDENTIFICATION</scope>
    <source>
        <tissue evidence="3">Whole organism</tissue>
    </source>
</reference>
<protein>
    <submittedName>
        <fullName evidence="3">Uncharacterized protein LOC108679992 isoform X1</fullName>
    </submittedName>
</protein>
<gene>
    <name evidence="3" type="primary">LOC108679992</name>
</gene>
<feature type="region of interest" description="Disordered" evidence="1">
    <location>
        <begin position="364"/>
        <end position="419"/>
    </location>
</feature>
<organism evidence="2 3">
    <name type="scientific">Hyalella azteca</name>
    <name type="common">Amphipod</name>
    <dbReference type="NCBI Taxonomy" id="294128"/>
    <lineage>
        <taxon>Eukaryota</taxon>
        <taxon>Metazoa</taxon>
        <taxon>Ecdysozoa</taxon>
        <taxon>Arthropoda</taxon>
        <taxon>Crustacea</taxon>
        <taxon>Multicrustacea</taxon>
        <taxon>Malacostraca</taxon>
        <taxon>Eumalacostraca</taxon>
        <taxon>Peracarida</taxon>
        <taxon>Amphipoda</taxon>
        <taxon>Senticaudata</taxon>
        <taxon>Talitrida</taxon>
        <taxon>Talitroidea</taxon>
        <taxon>Hyalellidae</taxon>
        <taxon>Hyalella</taxon>
    </lineage>
</organism>
<dbReference type="Proteomes" id="UP000694843">
    <property type="component" value="Unplaced"/>
</dbReference>
<accession>A0A979FS25</accession>
<evidence type="ECO:0000256" key="1">
    <source>
        <dbReference type="SAM" id="MobiDB-lite"/>
    </source>
</evidence>
<evidence type="ECO:0000313" key="3">
    <source>
        <dbReference type="RefSeq" id="XP_047739953.1"/>
    </source>
</evidence>